<gene>
    <name evidence="1" type="ORF">SDC9_119075</name>
</gene>
<protein>
    <submittedName>
        <fullName evidence="1">Uncharacterized protein</fullName>
    </submittedName>
</protein>
<name>A0A645C364_9ZZZZ</name>
<comment type="caution">
    <text evidence="1">The sequence shown here is derived from an EMBL/GenBank/DDBJ whole genome shotgun (WGS) entry which is preliminary data.</text>
</comment>
<proteinExistence type="predicted"/>
<dbReference type="EMBL" id="VSSQ01024530">
    <property type="protein sequence ID" value="MPM72102.1"/>
    <property type="molecule type" value="Genomic_DNA"/>
</dbReference>
<evidence type="ECO:0000313" key="1">
    <source>
        <dbReference type="EMBL" id="MPM72102.1"/>
    </source>
</evidence>
<accession>A0A645C364</accession>
<sequence>MQGVPLSGKRSANARHHIRTISALRICRNRVALKRAVMIELRGERCGADIHRDTPVLVERLNAAYKARRSGGDLNRPLALQRYGTVPGDLRAACKAHALPNRAAQRILLRQIRRLQATGGNEFAFAADAATTAGLNLRNAADFERFADGLTRFTGDQRLFSAVFCP</sequence>
<dbReference type="AlphaFoldDB" id="A0A645C364"/>
<reference evidence="1" key="1">
    <citation type="submission" date="2019-08" db="EMBL/GenBank/DDBJ databases">
        <authorList>
            <person name="Kucharzyk K."/>
            <person name="Murdoch R.W."/>
            <person name="Higgins S."/>
            <person name="Loffler F."/>
        </authorList>
    </citation>
    <scope>NUCLEOTIDE SEQUENCE</scope>
</reference>
<organism evidence="1">
    <name type="scientific">bioreactor metagenome</name>
    <dbReference type="NCBI Taxonomy" id="1076179"/>
    <lineage>
        <taxon>unclassified sequences</taxon>
        <taxon>metagenomes</taxon>
        <taxon>ecological metagenomes</taxon>
    </lineage>
</organism>